<keyword evidence="3" id="KW-1134">Transmembrane beta strand</keyword>
<evidence type="ECO:0000256" key="4">
    <source>
        <dbReference type="ARBA" id="ARBA00022692"/>
    </source>
</evidence>
<evidence type="ECO:0000259" key="7">
    <source>
        <dbReference type="Pfam" id="PF25183"/>
    </source>
</evidence>
<dbReference type="HOGENOM" id="CLU_006298_0_0_0"/>
<evidence type="ECO:0000256" key="1">
    <source>
        <dbReference type="ARBA" id="ARBA00004571"/>
    </source>
</evidence>
<name>C1F3Y9_ACIC5</name>
<dbReference type="Gene3D" id="2.60.40.1120">
    <property type="entry name" value="Carboxypeptidase-like, regulatory domain"/>
    <property type="match status" value="1"/>
</dbReference>
<comment type="subcellular location">
    <subcellularLocation>
        <location evidence="1">Cell outer membrane</location>
        <topology evidence="1">Multi-pass membrane protein</topology>
    </subcellularLocation>
</comment>
<evidence type="ECO:0000256" key="6">
    <source>
        <dbReference type="ARBA" id="ARBA00023237"/>
    </source>
</evidence>
<dbReference type="SUPFAM" id="SSF49464">
    <property type="entry name" value="Carboxypeptidase regulatory domain-like"/>
    <property type="match status" value="1"/>
</dbReference>
<dbReference type="Pfam" id="PF25183">
    <property type="entry name" value="OMP_b-brl_4"/>
    <property type="match status" value="1"/>
</dbReference>
<dbReference type="Pfam" id="PF13620">
    <property type="entry name" value="CarboxypepD_reg"/>
    <property type="match status" value="1"/>
</dbReference>
<dbReference type="PANTHER" id="PTHR30069:SF46">
    <property type="entry name" value="OAR PROTEIN"/>
    <property type="match status" value="1"/>
</dbReference>
<dbReference type="Proteomes" id="UP000002207">
    <property type="component" value="Chromosome"/>
</dbReference>
<gene>
    <name evidence="8" type="ordered locus">ACP_2934</name>
</gene>
<dbReference type="InParanoid" id="C1F3Y9"/>
<dbReference type="STRING" id="240015.ACP_2934"/>
<dbReference type="GO" id="GO:0009279">
    <property type="term" value="C:cell outer membrane"/>
    <property type="evidence" value="ECO:0007669"/>
    <property type="project" value="UniProtKB-SubCell"/>
</dbReference>
<dbReference type="SUPFAM" id="SSF56935">
    <property type="entry name" value="Porins"/>
    <property type="match status" value="1"/>
</dbReference>
<dbReference type="PANTHER" id="PTHR30069">
    <property type="entry name" value="TONB-DEPENDENT OUTER MEMBRANE RECEPTOR"/>
    <property type="match status" value="1"/>
</dbReference>
<keyword evidence="4" id="KW-0812">Transmembrane</keyword>
<organism evidence="8 9">
    <name type="scientific">Acidobacterium capsulatum (strain ATCC 51196 / DSM 11244 / BCRC 80197 / JCM 7670 / NBRC 15755 / NCIMB 13165 / 161)</name>
    <dbReference type="NCBI Taxonomy" id="240015"/>
    <lineage>
        <taxon>Bacteria</taxon>
        <taxon>Pseudomonadati</taxon>
        <taxon>Acidobacteriota</taxon>
        <taxon>Terriglobia</taxon>
        <taxon>Terriglobales</taxon>
        <taxon>Acidobacteriaceae</taxon>
        <taxon>Acidobacterium</taxon>
    </lineage>
</organism>
<dbReference type="Gene3D" id="2.40.170.20">
    <property type="entry name" value="TonB-dependent receptor, beta-barrel domain"/>
    <property type="match status" value="1"/>
</dbReference>
<keyword evidence="2" id="KW-0813">Transport</keyword>
<dbReference type="InterPro" id="IPR036942">
    <property type="entry name" value="Beta-barrel_TonB_sf"/>
</dbReference>
<dbReference type="GO" id="GO:0015344">
    <property type="term" value="F:siderophore uptake transmembrane transporter activity"/>
    <property type="evidence" value="ECO:0007669"/>
    <property type="project" value="TreeGrafter"/>
</dbReference>
<dbReference type="AlphaFoldDB" id="C1F3Y9"/>
<evidence type="ECO:0000313" key="9">
    <source>
        <dbReference type="Proteomes" id="UP000002207"/>
    </source>
</evidence>
<keyword evidence="6" id="KW-0998">Cell outer membrane</keyword>
<evidence type="ECO:0000256" key="3">
    <source>
        <dbReference type="ARBA" id="ARBA00022452"/>
    </source>
</evidence>
<dbReference type="KEGG" id="aca:ACP_2934"/>
<dbReference type="InterPro" id="IPR039426">
    <property type="entry name" value="TonB-dep_rcpt-like"/>
</dbReference>
<dbReference type="eggNOG" id="COG4771">
    <property type="taxonomic scope" value="Bacteria"/>
</dbReference>
<proteinExistence type="predicted"/>
<reference evidence="8 9" key="1">
    <citation type="journal article" date="2009" name="Appl. Environ. Microbiol.">
        <title>Three genomes from the phylum Acidobacteria provide insight into the lifestyles of these microorganisms in soils.</title>
        <authorList>
            <person name="Ward N.L."/>
            <person name="Challacombe J.F."/>
            <person name="Janssen P.H."/>
            <person name="Henrissat B."/>
            <person name="Coutinho P.M."/>
            <person name="Wu M."/>
            <person name="Xie G."/>
            <person name="Haft D.H."/>
            <person name="Sait M."/>
            <person name="Badger J."/>
            <person name="Barabote R.D."/>
            <person name="Bradley B."/>
            <person name="Brettin T.S."/>
            <person name="Brinkac L.M."/>
            <person name="Bruce D."/>
            <person name="Creasy T."/>
            <person name="Daugherty S.C."/>
            <person name="Davidsen T.M."/>
            <person name="DeBoy R.T."/>
            <person name="Detter J.C."/>
            <person name="Dodson R.J."/>
            <person name="Durkin A.S."/>
            <person name="Ganapathy A."/>
            <person name="Gwinn-Giglio M."/>
            <person name="Han C.S."/>
            <person name="Khouri H."/>
            <person name="Kiss H."/>
            <person name="Kothari S.P."/>
            <person name="Madupu R."/>
            <person name="Nelson K.E."/>
            <person name="Nelson W.C."/>
            <person name="Paulsen I."/>
            <person name="Penn K."/>
            <person name="Ren Q."/>
            <person name="Rosovitz M.J."/>
            <person name="Selengut J.D."/>
            <person name="Shrivastava S."/>
            <person name="Sullivan S.A."/>
            <person name="Tapia R."/>
            <person name="Thompson L.S."/>
            <person name="Watkins K.L."/>
            <person name="Yang Q."/>
            <person name="Yu C."/>
            <person name="Zafar N."/>
            <person name="Zhou L."/>
            <person name="Kuske C.R."/>
        </authorList>
    </citation>
    <scope>NUCLEOTIDE SEQUENCE [LARGE SCALE GENOMIC DNA]</scope>
    <source>
        <strain evidence="9">ATCC 51196 / DSM 11244 / BCRC 80197 / JCM 7670 / NBRC 15755 / NCIMB 13165 / 161</strain>
    </source>
</reference>
<evidence type="ECO:0000256" key="2">
    <source>
        <dbReference type="ARBA" id="ARBA00022448"/>
    </source>
</evidence>
<sequence length="1181" mass="129932">MTDQSGAVIPHAKITVHNQDTGVDLQTITTAAGNYTVPYLTPGHYSVSAEAQGFKIENKIDINLQVGKTAVINFSLAVGATQQTVTVNADQALLDKGRADQGEVVGQERVTQLPLNGGDPGMLSTLMAGAIWTGSAQWQRPFDDTQANLSVNGGGGGNTALMLDGVTNSAASTNNSGQAKIAYVPPTDAVKEFKIITNPYDAKYGLFAGGVEDVVLKSGTNDFHGDVYEFARRTWLDANTWQNDYDIHTALPGTDTRPYATPDMKWDQWGGSFGGPVLIPKLYNGRNKSFFTIVYQNFNEVEPNTITESVPSPQWKTGDFSNLVYWNGSGYSPITIYDPLSIHQNANGQWVRDAFGPSDPVNPSARNVIPMSRINPMAEKIISLYPSPNTAPPGGSNPFANNYTVPGNDTDIYRNVLARWDEVISPNDRFSILYGYWEREEHRSFDGFTGPEQEGQLPHGERSNTFTFEETHVFTPNLVFNFRANVGVRADYTFNGPQYDPTNLGYSAQQLAEMGPAAQKEFPYLDISEFASMGTDSNGQTISNQLSLLPSLTWVKNTQTINMGLDVRFMQSADNIVPGGNNFWIDRTWTQFNCGSCGSWDPASGNSIASLLLGNPTSGSDAINVPTFWSSHYWAPFVQDDWKVSRKLTLNLGIRWDFLPAETERHNRGNYAFDTTAVNPINSEVSVPGYNRILGGVTYLGVNGAPRAPYKLDLTNIQPRVGFAYAIHDKTVIRGGFGESMRAPQNAPSTFGFSASTSYIACDPDHPGCTYPNLANPISNPYSSVVQPAGASAGMREMLGQGPWFLNPHYRTPSFWNYSLGIQHQFLRNNIVNIAYVGSQLFNGDSSDNINHQNAAAYVTCNPQQGGRIENCSNNNVSNPFKGVNGFQGSSDYSASTISALDLTRPFPEFGDVIEYQLNDSHTWYNALQLTAMHTWSGGFVLHGTWTWSKTMDSGGWTDETYRVPYRSIDANDFTHRVTLSGVYTLPVGRGREFLGNENRVADVFLGGWELAGLYIYQSGAPWMIPGNPNEVYLHNAWVPRHIQQGTGFIRVVAACAEQYQENSNGQYVLQQLPFSYSGTCPQGADFQQVPNYGKTPNTVFSGIRIPGSQEFDANMSKNFALVRNLKLQIRVDAFNVLNHPDWAENPDGSTNDSTFGLILRGVWGQSNLPRQTQLSAKLTW</sequence>
<dbReference type="InterPro" id="IPR008969">
    <property type="entry name" value="CarboxyPept-like_regulatory"/>
</dbReference>
<dbReference type="InterPro" id="IPR057601">
    <property type="entry name" value="Oar-like_b-barrel"/>
</dbReference>
<dbReference type="EMBL" id="CP001472">
    <property type="protein sequence ID" value="ACO33057.1"/>
    <property type="molecule type" value="Genomic_DNA"/>
</dbReference>
<feature type="domain" description="TonB-dependent transporter Oar-like beta-barrel" evidence="7">
    <location>
        <begin position="215"/>
        <end position="1174"/>
    </location>
</feature>
<keyword evidence="9" id="KW-1185">Reference proteome</keyword>
<accession>C1F3Y9</accession>
<dbReference type="GO" id="GO:0044718">
    <property type="term" value="P:siderophore transmembrane transport"/>
    <property type="evidence" value="ECO:0007669"/>
    <property type="project" value="TreeGrafter"/>
</dbReference>
<protein>
    <submittedName>
        <fullName evidence="8">TonB-dependent receptor</fullName>
    </submittedName>
</protein>
<evidence type="ECO:0000256" key="5">
    <source>
        <dbReference type="ARBA" id="ARBA00023136"/>
    </source>
</evidence>
<keyword evidence="8" id="KW-0675">Receptor</keyword>
<keyword evidence="5" id="KW-0472">Membrane</keyword>
<evidence type="ECO:0000313" key="8">
    <source>
        <dbReference type="EMBL" id="ACO33057.1"/>
    </source>
</evidence>